<dbReference type="PANTHER" id="PTHR33048:SF47">
    <property type="entry name" value="INTEGRAL MEMBRANE PROTEIN-RELATED"/>
    <property type="match status" value="1"/>
</dbReference>
<organism evidence="8 9">
    <name type="scientific">Cytospora mali</name>
    <name type="common">Apple Valsa canker fungus</name>
    <name type="synonym">Valsa mali</name>
    <dbReference type="NCBI Taxonomy" id="578113"/>
    <lineage>
        <taxon>Eukaryota</taxon>
        <taxon>Fungi</taxon>
        <taxon>Dikarya</taxon>
        <taxon>Ascomycota</taxon>
        <taxon>Pezizomycotina</taxon>
        <taxon>Sordariomycetes</taxon>
        <taxon>Sordariomycetidae</taxon>
        <taxon>Diaporthales</taxon>
        <taxon>Cytosporaceae</taxon>
        <taxon>Cytospora</taxon>
    </lineage>
</organism>
<feature type="transmembrane region" description="Helical" evidence="6">
    <location>
        <begin position="165"/>
        <end position="192"/>
    </location>
</feature>
<dbReference type="EMBL" id="CM003107">
    <property type="protein sequence ID" value="KUI73292.1"/>
    <property type="molecule type" value="Genomic_DNA"/>
</dbReference>
<evidence type="ECO:0000256" key="2">
    <source>
        <dbReference type="ARBA" id="ARBA00022692"/>
    </source>
</evidence>
<keyword evidence="4 6" id="KW-0472">Membrane</keyword>
<evidence type="ECO:0000256" key="6">
    <source>
        <dbReference type="SAM" id="Phobius"/>
    </source>
</evidence>
<evidence type="ECO:0000259" key="7">
    <source>
        <dbReference type="Pfam" id="PF20684"/>
    </source>
</evidence>
<dbReference type="InterPro" id="IPR052337">
    <property type="entry name" value="SAT4-like"/>
</dbReference>
<dbReference type="AlphaFoldDB" id="A0A194WAE5"/>
<dbReference type="InterPro" id="IPR049326">
    <property type="entry name" value="Rhodopsin_dom_fungi"/>
</dbReference>
<reference evidence="8" key="1">
    <citation type="submission" date="2014-12" db="EMBL/GenBank/DDBJ databases">
        <title>Genome Sequence of Valsa Canker Pathogens Uncovers a Specific Adaption of Colonization on Woody Bark.</title>
        <authorList>
            <person name="Yin Z."/>
            <person name="Liu H."/>
            <person name="Gao X."/>
            <person name="Li Z."/>
            <person name="Song N."/>
            <person name="Ke X."/>
            <person name="Dai Q."/>
            <person name="Wu Y."/>
            <person name="Sun Y."/>
            <person name="Xu J.-R."/>
            <person name="Kang Z.K."/>
            <person name="Wang L."/>
            <person name="Huang L."/>
        </authorList>
    </citation>
    <scope>NUCLEOTIDE SEQUENCE [LARGE SCALE GENOMIC DNA]</scope>
    <source>
        <strain evidence="8">03-8</strain>
    </source>
</reference>
<dbReference type="Proteomes" id="UP000078559">
    <property type="component" value="Chromosome 10"/>
</dbReference>
<comment type="similarity">
    <text evidence="5">Belongs to the SAT4 family.</text>
</comment>
<sequence length="296" mass="32217">MSVFLVLDIAAMGSRLYSGYVIHCGLESASMYYGYAALNHEKRPHYDEGKATELLFANQLTIYICAGLVKLAVACVLLRLVTTKGLRWLLYCSMLVVTAWTIVMTIYASWLCASGGSSNYAGSTTCAYIGYFRTSTNIVIDYFYALLPIYILWDVQMSIKVKLSVLFLLGLGAFASSATIVKLVIIIDLQIAKGARARDLHYDLLLWADIELGMAIFAASAAALRPLLRRVPTIWDSYISKGSSRARQANSTSGSQGAAGPYVQFGGASADDIELGSHVSQSVGLERTFGTVYITK</sequence>
<dbReference type="GO" id="GO:0016020">
    <property type="term" value="C:membrane"/>
    <property type="evidence" value="ECO:0007669"/>
    <property type="project" value="UniProtKB-SubCell"/>
</dbReference>
<gene>
    <name evidence="8" type="ORF">VM1G_08848</name>
</gene>
<keyword evidence="9" id="KW-1185">Reference proteome</keyword>
<comment type="subcellular location">
    <subcellularLocation>
        <location evidence="1">Membrane</location>
        <topology evidence="1">Multi-pass membrane protein</topology>
    </subcellularLocation>
</comment>
<dbReference type="PANTHER" id="PTHR33048">
    <property type="entry name" value="PTH11-LIKE INTEGRAL MEMBRANE PROTEIN (AFU_ORTHOLOGUE AFUA_5G11245)"/>
    <property type="match status" value="1"/>
</dbReference>
<keyword evidence="2 6" id="KW-0812">Transmembrane</keyword>
<evidence type="ECO:0000256" key="5">
    <source>
        <dbReference type="ARBA" id="ARBA00038359"/>
    </source>
</evidence>
<feature type="transmembrane region" description="Helical" evidence="6">
    <location>
        <begin position="60"/>
        <end position="81"/>
    </location>
</feature>
<feature type="transmembrane region" description="Helical" evidence="6">
    <location>
        <begin position="130"/>
        <end position="153"/>
    </location>
</feature>
<protein>
    <recommendedName>
        <fullName evidence="7">Rhodopsin domain-containing protein</fullName>
    </recommendedName>
</protein>
<evidence type="ECO:0000313" key="8">
    <source>
        <dbReference type="EMBL" id="KUI73292.1"/>
    </source>
</evidence>
<keyword evidence="3 6" id="KW-1133">Transmembrane helix</keyword>
<feature type="transmembrane region" description="Helical" evidence="6">
    <location>
        <begin position="204"/>
        <end position="224"/>
    </location>
</feature>
<name>A0A194WAE5_CYTMA</name>
<evidence type="ECO:0000256" key="4">
    <source>
        <dbReference type="ARBA" id="ARBA00023136"/>
    </source>
</evidence>
<evidence type="ECO:0000256" key="3">
    <source>
        <dbReference type="ARBA" id="ARBA00022989"/>
    </source>
</evidence>
<feature type="domain" description="Rhodopsin" evidence="7">
    <location>
        <begin position="31"/>
        <end position="230"/>
    </location>
</feature>
<proteinExistence type="inferred from homology"/>
<evidence type="ECO:0000256" key="1">
    <source>
        <dbReference type="ARBA" id="ARBA00004141"/>
    </source>
</evidence>
<evidence type="ECO:0000313" key="9">
    <source>
        <dbReference type="Proteomes" id="UP000078559"/>
    </source>
</evidence>
<dbReference type="OrthoDB" id="3897607at2759"/>
<dbReference type="Pfam" id="PF20684">
    <property type="entry name" value="Fung_rhodopsin"/>
    <property type="match status" value="1"/>
</dbReference>
<feature type="transmembrane region" description="Helical" evidence="6">
    <location>
        <begin position="88"/>
        <end position="110"/>
    </location>
</feature>
<accession>A0A194WAE5</accession>